<dbReference type="CDD" id="cd19084">
    <property type="entry name" value="AKR_AKR11B1-like"/>
    <property type="match status" value="1"/>
</dbReference>
<dbReference type="PANTHER" id="PTHR43364:SF4">
    <property type="entry name" value="NAD(P)-LINKED OXIDOREDUCTASE SUPERFAMILY PROTEIN"/>
    <property type="match status" value="1"/>
</dbReference>
<dbReference type="PANTHER" id="PTHR43364">
    <property type="entry name" value="NADH-SPECIFIC METHYLGLYOXAL REDUCTASE-RELATED"/>
    <property type="match status" value="1"/>
</dbReference>
<evidence type="ECO:0000313" key="3">
    <source>
        <dbReference type="EMBL" id="BCB91327.1"/>
    </source>
</evidence>
<proteinExistence type="predicted"/>
<dbReference type="InterPro" id="IPR023210">
    <property type="entry name" value="NADP_OxRdtase_dom"/>
</dbReference>
<dbReference type="GO" id="GO:0016491">
    <property type="term" value="F:oxidoreductase activity"/>
    <property type="evidence" value="ECO:0007669"/>
    <property type="project" value="UniProtKB-KW"/>
</dbReference>
<dbReference type="GO" id="GO:0005829">
    <property type="term" value="C:cytosol"/>
    <property type="evidence" value="ECO:0007669"/>
    <property type="project" value="TreeGrafter"/>
</dbReference>
<organism evidence="3 4">
    <name type="scientific">Phytohabitans suffuscus</name>
    <dbReference type="NCBI Taxonomy" id="624315"/>
    <lineage>
        <taxon>Bacteria</taxon>
        <taxon>Bacillati</taxon>
        <taxon>Actinomycetota</taxon>
        <taxon>Actinomycetes</taxon>
        <taxon>Micromonosporales</taxon>
        <taxon>Micromonosporaceae</taxon>
    </lineage>
</organism>
<reference evidence="3 4" key="2">
    <citation type="submission" date="2020-03" db="EMBL/GenBank/DDBJ databases">
        <authorList>
            <person name="Ichikawa N."/>
            <person name="Kimura A."/>
            <person name="Kitahashi Y."/>
            <person name="Uohara A."/>
        </authorList>
    </citation>
    <scope>NUCLEOTIDE SEQUENCE [LARGE SCALE GENOMIC DNA]</scope>
    <source>
        <strain evidence="3 4">NBRC 105367</strain>
    </source>
</reference>
<dbReference type="SUPFAM" id="SSF51430">
    <property type="entry name" value="NAD(P)-linked oxidoreductase"/>
    <property type="match status" value="1"/>
</dbReference>
<dbReference type="InterPro" id="IPR020471">
    <property type="entry name" value="AKR"/>
</dbReference>
<dbReference type="Gene3D" id="3.20.20.100">
    <property type="entry name" value="NADP-dependent oxidoreductase domain"/>
    <property type="match status" value="1"/>
</dbReference>
<dbReference type="InterPro" id="IPR050523">
    <property type="entry name" value="AKR_Detox_Biosynth"/>
</dbReference>
<sequence length="316" mass="33928">MRKRSIGSLEVSAVGLGCNQFGRKIDAEATKSVIDAALDAGVNFLDTSDRYGYGTAPFSAYGRSEEFIGKALAGRRDKVVLGTKFGNPMGDDPRNRGGGRRWVRIAVEDSLRRLNVDHIDLYQLHRPDPATPILETLAALDELVDEGKVREIGCSNFTAAQLGEAVAVAAGNGLRGFASVQNEYSLLVREPEAEVLPLCVAHGVAFLPYFPLAAGLLTGKYVKGEAPPADSRLANFKPNRPWLDLSDGNLDKAGRLGEWAESRGHTLLELAFAWLVARPGVASVIAGATRPEQVRMNAGTVSWELSAADLAEIDTL</sequence>
<protein>
    <submittedName>
        <fullName evidence="3">Oxidoreductase</fullName>
    </submittedName>
</protein>
<dbReference type="PRINTS" id="PR00069">
    <property type="entry name" value="ALDKETRDTASE"/>
</dbReference>
<feature type="domain" description="NADP-dependent oxidoreductase" evidence="2">
    <location>
        <begin position="14"/>
        <end position="315"/>
    </location>
</feature>
<name>A0A6F8YYV8_9ACTN</name>
<dbReference type="RefSeq" id="WP_173164270.1">
    <property type="nucleotide sequence ID" value="NZ_AP022871.1"/>
</dbReference>
<evidence type="ECO:0000313" key="4">
    <source>
        <dbReference type="Proteomes" id="UP000503011"/>
    </source>
</evidence>
<dbReference type="FunFam" id="3.20.20.100:FF:000004">
    <property type="entry name" value="Oxidoreductase, aldo/keto reductase"/>
    <property type="match status" value="1"/>
</dbReference>
<keyword evidence="4" id="KW-1185">Reference proteome</keyword>
<evidence type="ECO:0000256" key="1">
    <source>
        <dbReference type="ARBA" id="ARBA00023002"/>
    </source>
</evidence>
<reference evidence="3 4" key="1">
    <citation type="submission" date="2020-03" db="EMBL/GenBank/DDBJ databases">
        <title>Whole genome shotgun sequence of Phytohabitans suffuscus NBRC 105367.</title>
        <authorList>
            <person name="Komaki H."/>
            <person name="Tamura T."/>
        </authorList>
    </citation>
    <scope>NUCLEOTIDE SEQUENCE [LARGE SCALE GENOMIC DNA]</scope>
    <source>
        <strain evidence="3 4">NBRC 105367</strain>
    </source>
</reference>
<dbReference type="Pfam" id="PF00248">
    <property type="entry name" value="Aldo_ket_red"/>
    <property type="match status" value="1"/>
</dbReference>
<dbReference type="InterPro" id="IPR036812">
    <property type="entry name" value="NAD(P)_OxRdtase_dom_sf"/>
</dbReference>
<accession>A0A6F8YYV8</accession>
<dbReference type="EMBL" id="AP022871">
    <property type="protein sequence ID" value="BCB91327.1"/>
    <property type="molecule type" value="Genomic_DNA"/>
</dbReference>
<dbReference type="Proteomes" id="UP000503011">
    <property type="component" value="Chromosome"/>
</dbReference>
<keyword evidence="1" id="KW-0560">Oxidoreductase</keyword>
<dbReference type="AlphaFoldDB" id="A0A6F8YYV8"/>
<gene>
    <name evidence="3" type="ORF">Psuf_086400</name>
</gene>
<evidence type="ECO:0000259" key="2">
    <source>
        <dbReference type="Pfam" id="PF00248"/>
    </source>
</evidence>
<dbReference type="KEGG" id="psuu:Psuf_086400"/>